<evidence type="ECO:0000256" key="5">
    <source>
        <dbReference type="ARBA" id="ARBA00022692"/>
    </source>
</evidence>
<dbReference type="GO" id="GO:0033214">
    <property type="term" value="P:siderophore-iron import into cell"/>
    <property type="evidence" value="ECO:0007669"/>
    <property type="project" value="TreeGrafter"/>
</dbReference>
<keyword evidence="4" id="KW-1003">Cell membrane</keyword>
<gene>
    <name evidence="9" type="ORF">A3864_00455</name>
</gene>
<feature type="transmembrane region" description="Helical" evidence="8">
    <location>
        <begin position="216"/>
        <end position="236"/>
    </location>
</feature>
<feature type="transmembrane region" description="Helical" evidence="8">
    <location>
        <begin position="303"/>
        <end position="321"/>
    </location>
</feature>
<dbReference type="InterPro" id="IPR037294">
    <property type="entry name" value="ABC_BtuC-like"/>
</dbReference>
<evidence type="ECO:0000256" key="2">
    <source>
        <dbReference type="ARBA" id="ARBA00007935"/>
    </source>
</evidence>
<feature type="transmembrane region" description="Helical" evidence="8">
    <location>
        <begin position="265"/>
        <end position="291"/>
    </location>
</feature>
<dbReference type="InterPro" id="IPR000522">
    <property type="entry name" value="ABC_transptr_permease_BtuC"/>
</dbReference>
<reference evidence="9 10" key="1">
    <citation type="submission" date="2016-03" db="EMBL/GenBank/DDBJ databases">
        <title>Comparison of Bacillus endophyticus and B. anthracis characteristics using whole genome sequence analysis and microbiological techniques.</title>
        <authorList>
            <person name="Lekota K.E."/>
            <person name="Mafofo J."/>
            <person name="Rees J."/>
            <person name="Muchadeyi F.C."/>
            <person name="Madoroba E."/>
            <person name="Van Heerden H."/>
        </authorList>
    </citation>
    <scope>NUCLEOTIDE SEQUENCE [LARGE SCALE GENOMIC DNA]</scope>
    <source>
        <strain evidence="9 10">3631_10C</strain>
    </source>
</reference>
<accession>A0AAX1QDS4</accession>
<comment type="caution">
    <text evidence="9">The sequence shown here is derived from an EMBL/GenBank/DDBJ whole genome shotgun (WGS) entry which is preliminary data.</text>
</comment>
<sequence>MDEEGMKIRLHALVRKKARTFLILGFSVLFLLFTITFAVMIGSVSLSPLLVWKIIFSHMPYIDHYIDGSGSLAQSAIIWQIRLPRVLLACIVGAGLSIAGAAVQALVKNSIADPYILGVSSGASVGATLVITAGAFSILGIYALSVVAFVGALLSVLGVFFLAQVRGRISTVRLLLSGVAVSMILTALTNFIVLSAPNAEGAKSALFWMIGSLTGARWDYLFVPFAVFCFIFLFLWSQYRALNILLTGEESAVTLGINVHMFRKLLIIATALLTGVIVSVSGAIGFVGLMIPHIVRLFVGSNYKYVIPFSALWGAIFLIWADVLARTVISPQELPIGIITALVGGPFFIWLLRKSTYAFGGE</sequence>
<evidence type="ECO:0000256" key="6">
    <source>
        <dbReference type="ARBA" id="ARBA00022989"/>
    </source>
</evidence>
<dbReference type="Pfam" id="PF01032">
    <property type="entry name" value="FecCD"/>
    <property type="match status" value="1"/>
</dbReference>
<dbReference type="EMBL" id="LVYK01000001">
    <property type="protein sequence ID" value="RAS82012.1"/>
    <property type="molecule type" value="Genomic_DNA"/>
</dbReference>
<feature type="transmembrane region" description="Helical" evidence="8">
    <location>
        <begin position="333"/>
        <end position="352"/>
    </location>
</feature>
<dbReference type="AlphaFoldDB" id="A0AAX1QDS4"/>
<evidence type="ECO:0000313" key="9">
    <source>
        <dbReference type="EMBL" id="RAS82012.1"/>
    </source>
</evidence>
<feature type="transmembrane region" description="Helical" evidence="8">
    <location>
        <begin position="114"/>
        <end position="135"/>
    </location>
</feature>
<dbReference type="SUPFAM" id="SSF81345">
    <property type="entry name" value="ABC transporter involved in vitamin B12 uptake, BtuC"/>
    <property type="match status" value="1"/>
</dbReference>
<protein>
    <submittedName>
        <fullName evidence="9">ABC transporter permease</fullName>
    </submittedName>
</protein>
<keyword evidence="7 8" id="KW-0472">Membrane</keyword>
<comment type="similarity">
    <text evidence="2">Belongs to the binding-protein-dependent transport system permease family. FecCD subfamily.</text>
</comment>
<dbReference type="GO" id="GO:0005886">
    <property type="term" value="C:plasma membrane"/>
    <property type="evidence" value="ECO:0007669"/>
    <property type="project" value="UniProtKB-SubCell"/>
</dbReference>
<evidence type="ECO:0000256" key="4">
    <source>
        <dbReference type="ARBA" id="ARBA00022475"/>
    </source>
</evidence>
<feature type="transmembrane region" description="Helical" evidence="8">
    <location>
        <begin position="86"/>
        <end position="107"/>
    </location>
</feature>
<dbReference type="GO" id="GO:0022857">
    <property type="term" value="F:transmembrane transporter activity"/>
    <property type="evidence" value="ECO:0007669"/>
    <property type="project" value="InterPro"/>
</dbReference>
<dbReference type="Proteomes" id="UP000250174">
    <property type="component" value="Unassembled WGS sequence"/>
</dbReference>
<name>A0AAX1QDS4_9BACI</name>
<keyword evidence="3" id="KW-0813">Transport</keyword>
<evidence type="ECO:0000256" key="1">
    <source>
        <dbReference type="ARBA" id="ARBA00004651"/>
    </source>
</evidence>
<evidence type="ECO:0000256" key="7">
    <source>
        <dbReference type="ARBA" id="ARBA00023136"/>
    </source>
</evidence>
<feature type="transmembrane region" description="Helical" evidence="8">
    <location>
        <begin position="141"/>
        <end position="162"/>
    </location>
</feature>
<feature type="transmembrane region" description="Helical" evidence="8">
    <location>
        <begin position="21"/>
        <end position="42"/>
    </location>
</feature>
<comment type="subcellular location">
    <subcellularLocation>
        <location evidence="1">Cell membrane</location>
        <topology evidence="1">Multi-pass membrane protein</topology>
    </subcellularLocation>
</comment>
<feature type="transmembrane region" description="Helical" evidence="8">
    <location>
        <begin position="174"/>
        <end position="196"/>
    </location>
</feature>
<organism evidence="9 10">
    <name type="scientific">Priestia endophytica</name>
    <dbReference type="NCBI Taxonomy" id="135735"/>
    <lineage>
        <taxon>Bacteria</taxon>
        <taxon>Bacillati</taxon>
        <taxon>Bacillota</taxon>
        <taxon>Bacilli</taxon>
        <taxon>Bacillales</taxon>
        <taxon>Bacillaceae</taxon>
        <taxon>Priestia</taxon>
    </lineage>
</organism>
<evidence type="ECO:0000256" key="8">
    <source>
        <dbReference type="SAM" id="Phobius"/>
    </source>
</evidence>
<proteinExistence type="inferred from homology"/>
<keyword evidence="6 8" id="KW-1133">Transmembrane helix</keyword>
<dbReference type="PANTHER" id="PTHR30472">
    <property type="entry name" value="FERRIC ENTEROBACTIN TRANSPORT SYSTEM PERMEASE PROTEIN"/>
    <property type="match status" value="1"/>
</dbReference>
<evidence type="ECO:0000313" key="10">
    <source>
        <dbReference type="Proteomes" id="UP000250174"/>
    </source>
</evidence>
<dbReference type="PANTHER" id="PTHR30472:SF67">
    <property type="entry name" value="PERMEASE OF ABC TRANSPORTER-RELATED"/>
    <property type="match status" value="1"/>
</dbReference>
<evidence type="ECO:0000256" key="3">
    <source>
        <dbReference type="ARBA" id="ARBA00022448"/>
    </source>
</evidence>
<dbReference type="CDD" id="cd06550">
    <property type="entry name" value="TM_ABC_iron-siderophores_like"/>
    <property type="match status" value="1"/>
</dbReference>
<keyword evidence="5 8" id="KW-0812">Transmembrane</keyword>
<dbReference type="Gene3D" id="1.10.3470.10">
    <property type="entry name" value="ABC transporter involved in vitamin B12 uptake, BtuC"/>
    <property type="match status" value="1"/>
</dbReference>
<dbReference type="FunFam" id="1.10.3470.10:FF:000001">
    <property type="entry name" value="Vitamin B12 ABC transporter permease BtuC"/>
    <property type="match status" value="1"/>
</dbReference>